<keyword evidence="2" id="KW-0472">Membrane</keyword>
<feature type="compositionally biased region" description="Polar residues" evidence="1">
    <location>
        <begin position="89"/>
        <end position="106"/>
    </location>
</feature>
<name>A0AB39XR40_9BRAD</name>
<gene>
    <name evidence="4" type="ORF">AB8Z38_13750</name>
</gene>
<sequence>MNLRSANGSQSANRSLRDLAALGQLRGTLSIDEIRESLPINQMSEEEVGRAIAYLEDKGIEVVVDPGLLTGSARPGAAARFDRSAGGPVNTTAPRTDLSPQPSRSLPEQPVPVRSREHSRSVTVVVLSAGVVVCALAAILVWMLR</sequence>
<evidence type="ECO:0000259" key="3">
    <source>
        <dbReference type="Pfam" id="PF03979"/>
    </source>
</evidence>
<proteinExistence type="predicted"/>
<dbReference type="GO" id="GO:0016987">
    <property type="term" value="F:sigma factor activity"/>
    <property type="evidence" value="ECO:0007669"/>
    <property type="project" value="InterPro"/>
</dbReference>
<feature type="transmembrane region" description="Helical" evidence="2">
    <location>
        <begin position="122"/>
        <end position="144"/>
    </location>
</feature>
<dbReference type="RefSeq" id="WP_369725675.1">
    <property type="nucleotide sequence ID" value="NZ_CP165734.1"/>
</dbReference>
<protein>
    <submittedName>
        <fullName evidence="4">RNA polymerase sigma factor region1.1 domain-containing protein</fullName>
    </submittedName>
</protein>
<reference evidence="4" key="1">
    <citation type="submission" date="2024-08" db="EMBL/GenBank/DDBJ databases">
        <authorList>
            <person name="Chaddad Z."/>
            <person name="Lamrabet M."/>
            <person name="Bouhnik O."/>
            <person name="Alami S."/>
            <person name="Wipf D."/>
            <person name="Courty P.E."/>
            <person name="Missbah El Idrissi M."/>
        </authorList>
    </citation>
    <scope>NUCLEOTIDE SEQUENCE</scope>
    <source>
        <strain evidence="4">LLZ17</strain>
    </source>
</reference>
<evidence type="ECO:0000256" key="2">
    <source>
        <dbReference type="SAM" id="Phobius"/>
    </source>
</evidence>
<dbReference type="InterPro" id="IPR042189">
    <property type="entry name" value="RNA_pol_sigma_70_r1_1_sf"/>
</dbReference>
<feature type="domain" description="RNA polymerase sigma factor 70 region 1.1" evidence="3">
    <location>
        <begin position="14"/>
        <end position="65"/>
    </location>
</feature>
<dbReference type="InterPro" id="IPR007127">
    <property type="entry name" value="RNA_pol_sigma_70_r1_1"/>
</dbReference>
<keyword evidence="2" id="KW-1133">Transmembrane helix</keyword>
<dbReference type="GO" id="GO:0003677">
    <property type="term" value="F:DNA binding"/>
    <property type="evidence" value="ECO:0007669"/>
    <property type="project" value="InterPro"/>
</dbReference>
<evidence type="ECO:0000256" key="1">
    <source>
        <dbReference type="SAM" id="MobiDB-lite"/>
    </source>
</evidence>
<dbReference type="Gene3D" id="1.10.220.120">
    <property type="entry name" value="Sigma-70 factor, region 1.1"/>
    <property type="match status" value="1"/>
</dbReference>
<dbReference type="EMBL" id="CP165734">
    <property type="protein sequence ID" value="XDV60313.1"/>
    <property type="molecule type" value="Genomic_DNA"/>
</dbReference>
<accession>A0AB39XR40</accession>
<organism evidence="4">
    <name type="scientific">Bradyrhizobium sp. LLZ17</name>
    <dbReference type="NCBI Taxonomy" id="3239388"/>
    <lineage>
        <taxon>Bacteria</taxon>
        <taxon>Pseudomonadati</taxon>
        <taxon>Pseudomonadota</taxon>
        <taxon>Alphaproteobacteria</taxon>
        <taxon>Hyphomicrobiales</taxon>
        <taxon>Nitrobacteraceae</taxon>
        <taxon>Bradyrhizobium</taxon>
    </lineage>
</organism>
<feature type="region of interest" description="Disordered" evidence="1">
    <location>
        <begin position="74"/>
        <end position="114"/>
    </location>
</feature>
<keyword evidence="2" id="KW-0812">Transmembrane</keyword>
<dbReference type="Pfam" id="PF03979">
    <property type="entry name" value="Sigma70_r1_1"/>
    <property type="match status" value="1"/>
</dbReference>
<evidence type="ECO:0000313" key="4">
    <source>
        <dbReference type="EMBL" id="XDV60313.1"/>
    </source>
</evidence>
<dbReference type="AlphaFoldDB" id="A0AB39XR40"/>